<dbReference type="InterPro" id="IPR053843">
    <property type="entry name" value="DnaD_N"/>
</dbReference>
<dbReference type="PANTHER" id="PTHR37293">
    <property type="entry name" value="PHAGE REPLICATION PROTEIN-RELATED"/>
    <property type="match status" value="1"/>
</dbReference>
<evidence type="ECO:0000313" key="6">
    <source>
        <dbReference type="Proteomes" id="UP001589855"/>
    </source>
</evidence>
<dbReference type="SUPFAM" id="SSF158499">
    <property type="entry name" value="DnaD domain-like"/>
    <property type="match status" value="1"/>
</dbReference>
<dbReference type="Pfam" id="PF21984">
    <property type="entry name" value="DnaD_N"/>
    <property type="match status" value="1"/>
</dbReference>
<feature type="region of interest" description="Disordered" evidence="2">
    <location>
        <begin position="203"/>
        <end position="246"/>
    </location>
</feature>
<feature type="compositionally biased region" description="Polar residues" evidence="2">
    <location>
        <begin position="215"/>
        <end position="226"/>
    </location>
</feature>
<dbReference type="PANTHER" id="PTHR37293:SF6">
    <property type="entry name" value="DNA REPLICATION PROTEIN DNAD"/>
    <property type="match status" value="1"/>
</dbReference>
<keyword evidence="6" id="KW-1185">Reference proteome</keyword>
<sequence>MELLAHALLHDGQTAVANTLLVHYREIGLTNDELLVYLQFKRLTDQGQQFPDAAVVAKSLGESSNTVFQRLHEMLAKKFLTIESVTGADNKIHDRYNFDGLYDKLALAVKQPERAAATQTDQAVATNPRQKVFTDIQREFGRALSPIEMESISKWFDEDQYDPEVIGLALREAVLRQVYNLTYMDRILLNWQKRGLRTAQQVEAERQRSLEQRLNGGSQPKRQTGENALPKIPLFKIGEESNQAKK</sequence>
<evidence type="ECO:0000259" key="3">
    <source>
        <dbReference type="Pfam" id="PF07261"/>
    </source>
</evidence>
<dbReference type="InterPro" id="IPR006343">
    <property type="entry name" value="DnaB/C_C"/>
</dbReference>
<organism evidence="5 6">
    <name type="scientific">Lactiplantibacillus plajomi</name>
    <dbReference type="NCBI Taxonomy" id="1457217"/>
    <lineage>
        <taxon>Bacteria</taxon>
        <taxon>Bacillati</taxon>
        <taxon>Bacillota</taxon>
        <taxon>Bacilli</taxon>
        <taxon>Lactobacillales</taxon>
        <taxon>Lactobacillaceae</taxon>
        <taxon>Lactiplantibacillus</taxon>
    </lineage>
</organism>
<dbReference type="Pfam" id="PF07261">
    <property type="entry name" value="DnaB_2"/>
    <property type="match status" value="1"/>
</dbReference>
<reference evidence="5 6" key="1">
    <citation type="submission" date="2024-09" db="EMBL/GenBank/DDBJ databases">
        <authorList>
            <person name="Sun Q."/>
            <person name="Mori K."/>
        </authorList>
    </citation>
    <scope>NUCLEOTIDE SEQUENCE [LARGE SCALE GENOMIC DNA]</scope>
    <source>
        <strain evidence="5 6">TBRC 4575</strain>
    </source>
</reference>
<proteinExistence type="inferred from homology"/>
<evidence type="ECO:0000256" key="1">
    <source>
        <dbReference type="ARBA" id="ARBA00093462"/>
    </source>
</evidence>
<dbReference type="Proteomes" id="UP001589855">
    <property type="component" value="Unassembled WGS sequence"/>
</dbReference>
<evidence type="ECO:0000313" key="5">
    <source>
        <dbReference type="EMBL" id="MFC0423518.1"/>
    </source>
</evidence>
<dbReference type="Gene3D" id="1.10.10.630">
    <property type="entry name" value="DnaD domain-like"/>
    <property type="match status" value="1"/>
</dbReference>
<dbReference type="InterPro" id="IPR053162">
    <property type="entry name" value="DnaD"/>
</dbReference>
<dbReference type="Gene3D" id="1.10.10.10">
    <property type="entry name" value="Winged helix-like DNA-binding domain superfamily/Winged helix DNA-binding domain"/>
    <property type="match status" value="1"/>
</dbReference>
<accession>A0ABV6K226</accession>
<feature type="compositionally biased region" description="Basic and acidic residues" evidence="2">
    <location>
        <begin position="237"/>
        <end position="246"/>
    </location>
</feature>
<dbReference type="NCBIfam" id="TIGR01446">
    <property type="entry name" value="DnaD_dom"/>
    <property type="match status" value="1"/>
</dbReference>
<dbReference type="EMBL" id="JBHLUK010000052">
    <property type="protein sequence ID" value="MFC0423518.1"/>
    <property type="molecule type" value="Genomic_DNA"/>
</dbReference>
<evidence type="ECO:0000256" key="2">
    <source>
        <dbReference type="SAM" id="MobiDB-lite"/>
    </source>
</evidence>
<protein>
    <submittedName>
        <fullName evidence="5">DnaD domain-containing protein</fullName>
    </submittedName>
</protein>
<feature type="domain" description="DnaB/C C-terminal" evidence="3">
    <location>
        <begin position="133"/>
        <end position="205"/>
    </location>
</feature>
<dbReference type="RefSeq" id="WP_137646088.1">
    <property type="nucleotide sequence ID" value="NZ_BAABRM010000036.1"/>
</dbReference>
<dbReference type="InterPro" id="IPR036388">
    <property type="entry name" value="WH-like_DNA-bd_sf"/>
</dbReference>
<comment type="similarity">
    <text evidence="1">Belongs to the DnaB/DnaD family.</text>
</comment>
<feature type="domain" description="DnaD N-terminal" evidence="4">
    <location>
        <begin position="17"/>
        <end position="112"/>
    </location>
</feature>
<dbReference type="InterPro" id="IPR034829">
    <property type="entry name" value="DnaD-like_sf"/>
</dbReference>
<comment type="caution">
    <text evidence="5">The sequence shown here is derived from an EMBL/GenBank/DDBJ whole genome shotgun (WGS) entry which is preliminary data.</text>
</comment>
<gene>
    <name evidence="5" type="ORF">ACFFGS_05205</name>
</gene>
<name>A0ABV6K226_9LACO</name>
<evidence type="ECO:0000259" key="4">
    <source>
        <dbReference type="Pfam" id="PF21984"/>
    </source>
</evidence>